<dbReference type="InterPro" id="IPR019734">
    <property type="entry name" value="TPR_rpt"/>
</dbReference>
<sequence length="440" mass="49369">MKIKTLVAVLFLSTGATSALAQSTDSICNVNSSISHEAVKAGNYKDAYLPWKAVMKDCPLLRYYTYSDGFDILKYFLTTTKGKPEYDKYFEELMGVYDQLIKYTPDLQANIRGVRSAEKTLALKAIDYLQFAPKADPNVAYEWLSKSVNVEKSESLAAVLFYFLDSSMKKFQVDAVHKEQFIQDYLNASQWADDAIAVATKESIKKDYQLVKDNLVALFINSGTASCESLQEIYAPKIEANKTDLAYLKKVIDIMKMMKCTEQEAYFKASFYSYKIEPTAEAAAGCAYMSFKKGDTDDAVKFFDQAIQLEQDNNKKADYAYAAAAVLASVKRLSQARTYAQKAISYRDNYGAPYILIANLYATSPNWSDEPALNKCTYFVILDKLARAKAVDPSCADDADRLISTYRRHVPAANELFMLGYKQGDRITVGGWIGESTTIR</sequence>
<reference evidence="3 4" key="1">
    <citation type="journal article" date="2015" name="Microbes Environ.">
        <title>Distribution and evolution of nitrogen fixation genes in the phylum bacteroidetes.</title>
        <authorList>
            <person name="Inoue J."/>
            <person name="Oshima K."/>
            <person name="Suda W."/>
            <person name="Sakamoto M."/>
            <person name="Iino T."/>
            <person name="Noda S."/>
            <person name="Hongoh Y."/>
            <person name="Hattori M."/>
            <person name="Ohkuma M."/>
        </authorList>
    </citation>
    <scope>NUCLEOTIDE SEQUENCE [LARGE SCALE GENOMIC DNA]</scope>
    <source>
        <strain evidence="3 4">JCM 15093</strain>
    </source>
</reference>
<dbReference type="eggNOG" id="COG0457">
    <property type="taxonomic scope" value="Bacteria"/>
</dbReference>
<evidence type="ECO:0000313" key="4">
    <source>
        <dbReference type="Proteomes" id="UP000027601"/>
    </source>
</evidence>
<evidence type="ECO:0000256" key="2">
    <source>
        <dbReference type="SAM" id="SignalP"/>
    </source>
</evidence>
<dbReference type="Gene3D" id="1.25.40.10">
    <property type="entry name" value="Tetratricopeptide repeat domain"/>
    <property type="match status" value="1"/>
</dbReference>
<proteinExistence type="predicted"/>
<accession>A0A069D406</accession>
<keyword evidence="1" id="KW-0802">TPR repeat</keyword>
<keyword evidence="2" id="KW-0732">Signal</keyword>
<dbReference type="PROSITE" id="PS50005">
    <property type="entry name" value="TPR"/>
    <property type="match status" value="1"/>
</dbReference>
<dbReference type="RefSeq" id="WP_024996901.1">
    <property type="nucleotide sequence ID" value="NZ_ATZI01000001.1"/>
</dbReference>
<protein>
    <submittedName>
        <fullName evidence="3">Uncharacterized protein</fullName>
    </submittedName>
</protein>
<dbReference type="STRING" id="1121097.GCA_000428125_00847"/>
<keyword evidence="4" id="KW-1185">Reference proteome</keyword>
<organism evidence="3 4">
    <name type="scientific">Bacteroides graminisolvens DSM 19988 = JCM 15093</name>
    <dbReference type="NCBI Taxonomy" id="1121097"/>
    <lineage>
        <taxon>Bacteria</taxon>
        <taxon>Pseudomonadati</taxon>
        <taxon>Bacteroidota</taxon>
        <taxon>Bacteroidia</taxon>
        <taxon>Bacteroidales</taxon>
        <taxon>Bacteroidaceae</taxon>
        <taxon>Bacteroides</taxon>
    </lineage>
</organism>
<dbReference type="Proteomes" id="UP000027601">
    <property type="component" value="Unassembled WGS sequence"/>
</dbReference>
<dbReference type="OrthoDB" id="1522899at2"/>
<dbReference type="AlphaFoldDB" id="A0A069D406"/>
<name>A0A069D406_9BACE</name>
<feature type="chain" id="PRO_5001662801" evidence="2">
    <location>
        <begin position="22"/>
        <end position="440"/>
    </location>
</feature>
<dbReference type="EMBL" id="BAJS01000014">
    <property type="protein sequence ID" value="GAK37147.1"/>
    <property type="molecule type" value="Genomic_DNA"/>
</dbReference>
<evidence type="ECO:0000256" key="1">
    <source>
        <dbReference type="PROSITE-ProRule" id="PRU00339"/>
    </source>
</evidence>
<gene>
    <name evidence="3" type="ORF">JCM15093_2369</name>
</gene>
<dbReference type="InterPro" id="IPR011990">
    <property type="entry name" value="TPR-like_helical_dom_sf"/>
</dbReference>
<dbReference type="SMART" id="SM00028">
    <property type="entry name" value="TPR"/>
    <property type="match status" value="2"/>
</dbReference>
<dbReference type="SUPFAM" id="SSF48452">
    <property type="entry name" value="TPR-like"/>
    <property type="match status" value="1"/>
</dbReference>
<comment type="caution">
    <text evidence="3">The sequence shown here is derived from an EMBL/GenBank/DDBJ whole genome shotgun (WGS) entry which is preliminary data.</text>
</comment>
<feature type="repeat" description="TPR" evidence="1">
    <location>
        <begin position="280"/>
        <end position="313"/>
    </location>
</feature>
<evidence type="ECO:0000313" key="3">
    <source>
        <dbReference type="EMBL" id="GAK37147.1"/>
    </source>
</evidence>
<feature type="signal peptide" evidence="2">
    <location>
        <begin position="1"/>
        <end position="21"/>
    </location>
</feature>